<evidence type="ECO:0000256" key="1">
    <source>
        <dbReference type="ARBA" id="ARBA00009437"/>
    </source>
</evidence>
<dbReference type="GO" id="GO:0003700">
    <property type="term" value="F:DNA-binding transcription factor activity"/>
    <property type="evidence" value="ECO:0007669"/>
    <property type="project" value="InterPro"/>
</dbReference>
<accession>A0AAU8ASQ8</accession>
<dbReference type="InterPro" id="IPR036388">
    <property type="entry name" value="WH-like_DNA-bd_sf"/>
</dbReference>
<evidence type="ECO:0000256" key="4">
    <source>
        <dbReference type="ARBA" id="ARBA00023163"/>
    </source>
</evidence>
<dbReference type="PANTHER" id="PTHR30126:SF40">
    <property type="entry name" value="HTH-TYPE TRANSCRIPTIONAL REGULATOR GLTR"/>
    <property type="match status" value="1"/>
</dbReference>
<name>A0AAU8ASQ8_9RHOB</name>
<dbReference type="Gene3D" id="1.10.10.10">
    <property type="entry name" value="Winged helix-like DNA-binding domain superfamily/Winged helix DNA-binding domain"/>
    <property type="match status" value="1"/>
</dbReference>
<evidence type="ECO:0000256" key="2">
    <source>
        <dbReference type="ARBA" id="ARBA00023015"/>
    </source>
</evidence>
<keyword evidence="4" id="KW-0804">Transcription</keyword>
<geneLocation type="plasmid" evidence="6">
    <name>unnamed4</name>
</geneLocation>
<dbReference type="GO" id="GO:0000976">
    <property type="term" value="F:transcription cis-regulatory region binding"/>
    <property type="evidence" value="ECO:0007669"/>
    <property type="project" value="TreeGrafter"/>
</dbReference>
<organism evidence="6">
    <name type="scientific">Alloyangia sp. H15</name>
    <dbReference type="NCBI Taxonomy" id="3029062"/>
    <lineage>
        <taxon>Bacteria</taxon>
        <taxon>Pseudomonadati</taxon>
        <taxon>Pseudomonadota</taxon>
        <taxon>Alphaproteobacteria</taxon>
        <taxon>Rhodobacterales</taxon>
        <taxon>Roseobacteraceae</taxon>
        <taxon>Alloyangia</taxon>
    </lineage>
</organism>
<evidence type="ECO:0000313" key="6">
    <source>
        <dbReference type="EMBL" id="XCC97690.1"/>
    </source>
</evidence>
<keyword evidence="3" id="KW-0238">DNA-binding</keyword>
<sequence length="285" mass="30433">MDTRFLESLLSVVETGSIVAAARAQNLTPAATSQRIQVLERELGVQLLTRKANAAVPTRSCLDLLEPMRQVVAQTRALKQRAAPGVAEGVVRLGAISTMLTGIVPDLLKALRRIAPGVTLEIEPGSSQALHEAVLEGRLDAALIVAPGVPPLERIRLLELRREPLVLLAPAGEAHRPVAELFAGHPHVAYDPRSWGGRIAQRYLDDHGIAAQRLCALDGLEAISEMVRQGAGVSVVPDWPGLRGAVPLPDGHLYQRSIVVVTPENGERPACTRALLEALAEVTAT</sequence>
<dbReference type="InterPro" id="IPR000847">
    <property type="entry name" value="LysR_HTH_N"/>
</dbReference>
<dbReference type="PANTHER" id="PTHR30126">
    <property type="entry name" value="HTH-TYPE TRANSCRIPTIONAL REGULATOR"/>
    <property type="match status" value="1"/>
</dbReference>
<keyword evidence="6" id="KW-0614">Plasmid</keyword>
<evidence type="ECO:0000259" key="5">
    <source>
        <dbReference type="PROSITE" id="PS50931"/>
    </source>
</evidence>
<protein>
    <submittedName>
        <fullName evidence="6">LysR family transcriptional regulator</fullName>
    </submittedName>
</protein>
<dbReference type="SUPFAM" id="SSF46785">
    <property type="entry name" value="Winged helix' DNA-binding domain"/>
    <property type="match status" value="1"/>
</dbReference>
<dbReference type="InterPro" id="IPR005119">
    <property type="entry name" value="LysR_subst-bd"/>
</dbReference>
<dbReference type="SUPFAM" id="SSF53850">
    <property type="entry name" value="Periplasmic binding protein-like II"/>
    <property type="match status" value="1"/>
</dbReference>
<proteinExistence type="inferred from homology"/>
<feature type="domain" description="HTH lysR-type" evidence="5">
    <location>
        <begin position="1"/>
        <end position="58"/>
    </location>
</feature>
<dbReference type="Pfam" id="PF03466">
    <property type="entry name" value="LysR_substrate"/>
    <property type="match status" value="1"/>
</dbReference>
<reference evidence="6" key="1">
    <citation type="submission" date="2023-02" db="EMBL/GenBank/DDBJ databases">
        <title>Description and genomic characterization of Salipiger bruguierae sp. nov., isolated from the sediment of mangrove plant Bruguiera sexangula.</title>
        <authorList>
            <person name="Long M."/>
        </authorList>
    </citation>
    <scope>NUCLEOTIDE SEQUENCE</scope>
    <source>
        <strain evidence="6">H15</strain>
        <plasmid evidence="6">unnamed4</plasmid>
    </source>
</reference>
<keyword evidence="2" id="KW-0805">Transcription regulation</keyword>
<dbReference type="AlphaFoldDB" id="A0AAU8ASQ8"/>
<dbReference type="Gene3D" id="3.40.190.290">
    <property type="match status" value="1"/>
</dbReference>
<dbReference type="InterPro" id="IPR036390">
    <property type="entry name" value="WH_DNA-bd_sf"/>
</dbReference>
<dbReference type="RefSeq" id="WP_353476581.1">
    <property type="nucleotide sequence ID" value="NZ_CP123389.1"/>
</dbReference>
<gene>
    <name evidence="6" type="ORF">PVT71_27720</name>
</gene>
<evidence type="ECO:0000256" key="3">
    <source>
        <dbReference type="ARBA" id="ARBA00023125"/>
    </source>
</evidence>
<dbReference type="Pfam" id="PF00126">
    <property type="entry name" value="HTH_1"/>
    <property type="match status" value="1"/>
</dbReference>
<dbReference type="EMBL" id="CP123389">
    <property type="protein sequence ID" value="XCC97690.1"/>
    <property type="molecule type" value="Genomic_DNA"/>
</dbReference>
<dbReference type="PROSITE" id="PS50931">
    <property type="entry name" value="HTH_LYSR"/>
    <property type="match status" value="1"/>
</dbReference>
<comment type="similarity">
    <text evidence="1">Belongs to the LysR transcriptional regulatory family.</text>
</comment>